<evidence type="ECO:0000256" key="7">
    <source>
        <dbReference type="ARBA" id="ARBA00023163"/>
    </source>
</evidence>
<dbReference type="AlphaFoldDB" id="A0A1W9KSR6"/>
<name>A0A1W9KSR6_9BURK</name>
<dbReference type="CDD" id="cd00383">
    <property type="entry name" value="trans_reg_C"/>
    <property type="match status" value="1"/>
</dbReference>
<evidence type="ECO:0000259" key="10">
    <source>
        <dbReference type="PROSITE" id="PS50110"/>
    </source>
</evidence>
<feature type="domain" description="Response regulatory" evidence="10">
    <location>
        <begin position="8"/>
        <end position="121"/>
    </location>
</feature>
<dbReference type="PANTHER" id="PTHR48111:SF4">
    <property type="entry name" value="DNA-BINDING DUAL TRANSCRIPTIONAL REGULATOR OMPR"/>
    <property type="match status" value="1"/>
</dbReference>
<evidence type="ECO:0000256" key="1">
    <source>
        <dbReference type="ARBA" id="ARBA00004496"/>
    </source>
</evidence>
<dbReference type="EMBL" id="MTEI01000008">
    <property type="protein sequence ID" value="OQW87459.1"/>
    <property type="molecule type" value="Genomic_DNA"/>
</dbReference>
<accession>A0A1W9KSR6</accession>
<dbReference type="SUPFAM" id="SSF46894">
    <property type="entry name" value="C-terminal effector domain of the bipartite response regulators"/>
    <property type="match status" value="1"/>
</dbReference>
<organism evidence="12 13">
    <name type="scientific">Rhodoferax ferrireducens</name>
    <dbReference type="NCBI Taxonomy" id="192843"/>
    <lineage>
        <taxon>Bacteria</taxon>
        <taxon>Pseudomonadati</taxon>
        <taxon>Pseudomonadota</taxon>
        <taxon>Betaproteobacteria</taxon>
        <taxon>Burkholderiales</taxon>
        <taxon>Comamonadaceae</taxon>
        <taxon>Rhodoferax</taxon>
    </lineage>
</organism>
<proteinExistence type="predicted"/>
<dbReference type="GO" id="GO:0000976">
    <property type="term" value="F:transcription cis-regulatory region binding"/>
    <property type="evidence" value="ECO:0007669"/>
    <property type="project" value="TreeGrafter"/>
</dbReference>
<evidence type="ECO:0000259" key="11">
    <source>
        <dbReference type="PROSITE" id="PS51755"/>
    </source>
</evidence>
<comment type="subcellular location">
    <subcellularLocation>
        <location evidence="1">Cytoplasm</location>
    </subcellularLocation>
</comment>
<dbReference type="Gene3D" id="1.10.10.10">
    <property type="entry name" value="Winged helix-like DNA-binding domain superfamily/Winged helix DNA-binding domain"/>
    <property type="match status" value="1"/>
</dbReference>
<dbReference type="PANTHER" id="PTHR48111">
    <property type="entry name" value="REGULATOR OF RPOS"/>
    <property type="match status" value="1"/>
</dbReference>
<dbReference type="SMART" id="SM00448">
    <property type="entry name" value="REC"/>
    <property type="match status" value="1"/>
</dbReference>
<reference evidence="12 13" key="1">
    <citation type="submission" date="2017-01" db="EMBL/GenBank/DDBJ databases">
        <title>Novel large sulfur bacteria in the metagenomes of groundwater-fed chemosynthetic microbial mats in the Lake Huron basin.</title>
        <authorList>
            <person name="Sharrar A.M."/>
            <person name="Flood B.E."/>
            <person name="Bailey J.V."/>
            <person name="Jones D.S."/>
            <person name="Biddanda B."/>
            <person name="Ruberg S.A."/>
            <person name="Marcus D.N."/>
            <person name="Dick G.J."/>
        </authorList>
    </citation>
    <scope>NUCLEOTIDE SEQUENCE [LARGE SCALE GENOMIC DNA]</scope>
    <source>
        <strain evidence="12">A7</strain>
    </source>
</reference>
<protein>
    <submittedName>
        <fullName evidence="12">Two-component system response regulator OmpR</fullName>
    </submittedName>
</protein>
<feature type="DNA-binding region" description="OmpR/PhoB-type" evidence="9">
    <location>
        <begin position="138"/>
        <end position="237"/>
    </location>
</feature>
<evidence type="ECO:0000256" key="9">
    <source>
        <dbReference type="PROSITE-ProRule" id="PRU01091"/>
    </source>
</evidence>
<feature type="modified residue" description="4-aspartylphosphate" evidence="8">
    <location>
        <position position="57"/>
    </location>
</feature>
<dbReference type="Gene3D" id="6.10.250.690">
    <property type="match status" value="1"/>
</dbReference>
<keyword evidence="2" id="KW-0963">Cytoplasm</keyword>
<comment type="caution">
    <text evidence="12">The sequence shown here is derived from an EMBL/GenBank/DDBJ whole genome shotgun (WGS) entry which is preliminary data.</text>
</comment>
<dbReference type="InterPro" id="IPR036388">
    <property type="entry name" value="WH-like_DNA-bd_sf"/>
</dbReference>
<dbReference type="FunFam" id="1.10.10.10:FF:000099">
    <property type="entry name" value="Two-component system response regulator TorR"/>
    <property type="match status" value="1"/>
</dbReference>
<keyword evidence="5" id="KW-0805">Transcription regulation</keyword>
<dbReference type="Gene3D" id="3.40.50.2300">
    <property type="match status" value="1"/>
</dbReference>
<dbReference type="InterPro" id="IPR011006">
    <property type="entry name" value="CheY-like_superfamily"/>
</dbReference>
<evidence type="ECO:0000256" key="8">
    <source>
        <dbReference type="PROSITE-ProRule" id="PRU00169"/>
    </source>
</evidence>
<dbReference type="InterPro" id="IPR001789">
    <property type="entry name" value="Sig_transdc_resp-reg_receiver"/>
</dbReference>
<dbReference type="InterPro" id="IPR001867">
    <property type="entry name" value="OmpR/PhoB-type_DNA-bd"/>
</dbReference>
<dbReference type="GO" id="GO:0006355">
    <property type="term" value="P:regulation of DNA-templated transcription"/>
    <property type="evidence" value="ECO:0007669"/>
    <property type="project" value="InterPro"/>
</dbReference>
<evidence type="ECO:0000256" key="3">
    <source>
        <dbReference type="ARBA" id="ARBA00022553"/>
    </source>
</evidence>
<evidence type="ECO:0000256" key="6">
    <source>
        <dbReference type="ARBA" id="ARBA00023125"/>
    </source>
</evidence>
<dbReference type="SMART" id="SM00862">
    <property type="entry name" value="Trans_reg_C"/>
    <property type="match status" value="1"/>
</dbReference>
<keyword evidence="6 9" id="KW-0238">DNA-binding</keyword>
<gene>
    <name evidence="12" type="ORF">BWK72_13030</name>
</gene>
<dbReference type="Proteomes" id="UP000192505">
    <property type="component" value="Unassembled WGS sequence"/>
</dbReference>
<keyword evidence="4" id="KW-0902">Two-component regulatory system</keyword>
<evidence type="ECO:0000313" key="12">
    <source>
        <dbReference type="EMBL" id="OQW87459.1"/>
    </source>
</evidence>
<evidence type="ECO:0000256" key="4">
    <source>
        <dbReference type="ARBA" id="ARBA00023012"/>
    </source>
</evidence>
<dbReference type="SUPFAM" id="SSF52172">
    <property type="entry name" value="CheY-like"/>
    <property type="match status" value="1"/>
</dbReference>
<dbReference type="InterPro" id="IPR016032">
    <property type="entry name" value="Sig_transdc_resp-reg_C-effctor"/>
</dbReference>
<feature type="domain" description="OmpR/PhoB-type" evidence="11">
    <location>
        <begin position="138"/>
        <end position="237"/>
    </location>
</feature>
<dbReference type="GO" id="GO:0000156">
    <property type="term" value="F:phosphorelay response regulator activity"/>
    <property type="evidence" value="ECO:0007669"/>
    <property type="project" value="TreeGrafter"/>
</dbReference>
<dbReference type="PROSITE" id="PS50110">
    <property type="entry name" value="RESPONSE_REGULATORY"/>
    <property type="match status" value="1"/>
</dbReference>
<dbReference type="Pfam" id="PF00072">
    <property type="entry name" value="Response_reg"/>
    <property type="match status" value="1"/>
</dbReference>
<dbReference type="GO" id="GO:0005829">
    <property type="term" value="C:cytosol"/>
    <property type="evidence" value="ECO:0007669"/>
    <property type="project" value="TreeGrafter"/>
</dbReference>
<evidence type="ECO:0000313" key="13">
    <source>
        <dbReference type="Proteomes" id="UP000192505"/>
    </source>
</evidence>
<sequence length="242" mass="26153">MNTPTAPHILVVDDDPDLRDLLGTYLGANGMAVTSAGDGVAMWAALAAGMPDAIVLDLMLPGEDGLALTRALRAKSQVPILMLSARGEELDRVIGLEVGADDYLAKPFGPRELLARLRALLRRGHTSAPDVAQPAADPALPSFGPFQLDTLGRRLLKGSLEITLTAAEYDLLAALVARPNRVLSRDQLVDLLRGYDRDPFDRSIDNRVTRLRRKLGDDPAAPAYIRTVRGEGYLFNPRGHST</sequence>
<dbReference type="CDD" id="cd17574">
    <property type="entry name" value="REC_OmpR"/>
    <property type="match status" value="1"/>
</dbReference>
<keyword evidence="3 8" id="KW-0597">Phosphoprotein</keyword>
<keyword evidence="7" id="KW-0804">Transcription</keyword>
<evidence type="ECO:0000256" key="2">
    <source>
        <dbReference type="ARBA" id="ARBA00022490"/>
    </source>
</evidence>
<dbReference type="GO" id="GO:0032993">
    <property type="term" value="C:protein-DNA complex"/>
    <property type="evidence" value="ECO:0007669"/>
    <property type="project" value="TreeGrafter"/>
</dbReference>
<dbReference type="InterPro" id="IPR039420">
    <property type="entry name" value="WalR-like"/>
</dbReference>
<dbReference type="PROSITE" id="PS51755">
    <property type="entry name" value="OMPR_PHOB"/>
    <property type="match status" value="1"/>
</dbReference>
<dbReference type="Pfam" id="PF00486">
    <property type="entry name" value="Trans_reg_C"/>
    <property type="match status" value="1"/>
</dbReference>
<evidence type="ECO:0000256" key="5">
    <source>
        <dbReference type="ARBA" id="ARBA00023015"/>
    </source>
</evidence>